<keyword evidence="2" id="KW-1185">Reference proteome</keyword>
<dbReference type="KEGG" id="har:HEAR0647"/>
<reference evidence="1 2" key="1">
    <citation type="journal article" date="2007" name="PLoS Genet.">
        <title>A tale of two oxidation states: bacterial colonization of arsenic-rich environments.</title>
        <authorList>
            <person name="Muller D."/>
            <person name="Medigue C."/>
            <person name="Koechler S."/>
            <person name="Barbe V."/>
            <person name="Barakat M."/>
            <person name="Talla E."/>
            <person name="Bonnefoy V."/>
            <person name="Krin E."/>
            <person name="Arsene-Ploetze F."/>
            <person name="Carapito C."/>
            <person name="Chandler M."/>
            <person name="Cournoyer B."/>
            <person name="Cruveiller S."/>
            <person name="Dossat C."/>
            <person name="Duval S."/>
            <person name="Heymann M."/>
            <person name="Leize E."/>
            <person name="Lieutaud A."/>
            <person name="Lievremont D."/>
            <person name="Makita Y."/>
            <person name="Mangenot S."/>
            <person name="Nitschke W."/>
            <person name="Ortet P."/>
            <person name="Perdrial N."/>
            <person name="Schoepp B."/>
            <person name="Siguier N."/>
            <person name="Simeonova D.D."/>
            <person name="Rouy Z."/>
            <person name="Segurens B."/>
            <person name="Turlin E."/>
            <person name="Vallenet D."/>
            <person name="Van Dorsselaer A."/>
            <person name="Weiss S."/>
            <person name="Weissenbach J."/>
            <person name="Lett M.C."/>
            <person name="Danchin A."/>
            <person name="Bertin P.N."/>
        </authorList>
    </citation>
    <scope>NUCLEOTIDE SEQUENCE [LARGE SCALE GENOMIC DNA]</scope>
    <source>
        <strain evidence="2">ULPAs1</strain>
    </source>
</reference>
<evidence type="ECO:0000313" key="1">
    <source>
        <dbReference type="EMBL" id="CAL60844.1"/>
    </source>
</evidence>
<name>A4G2V7_HERAR</name>
<gene>
    <name evidence="1" type="ordered locus">HEAR0647</name>
</gene>
<evidence type="ECO:0000313" key="2">
    <source>
        <dbReference type="Proteomes" id="UP000006697"/>
    </source>
</evidence>
<sequence>MIFIFIRVFTYIQPKRNDKTITFMFPINFVYKQHFLLLPWRCSHLNNLFLHE</sequence>
<organism evidence="1 2">
    <name type="scientific">Herminiimonas arsenicoxydans</name>
    <dbReference type="NCBI Taxonomy" id="204773"/>
    <lineage>
        <taxon>Bacteria</taxon>
        <taxon>Pseudomonadati</taxon>
        <taxon>Pseudomonadota</taxon>
        <taxon>Betaproteobacteria</taxon>
        <taxon>Burkholderiales</taxon>
        <taxon>Oxalobacteraceae</taxon>
        <taxon>Herminiimonas</taxon>
    </lineage>
</organism>
<accession>A4G2V7</accession>
<dbReference type="EMBL" id="CU207211">
    <property type="protein sequence ID" value="CAL60844.1"/>
    <property type="molecule type" value="Genomic_DNA"/>
</dbReference>
<proteinExistence type="predicted"/>
<dbReference type="AlphaFoldDB" id="A4G2V7"/>
<dbReference type="Proteomes" id="UP000006697">
    <property type="component" value="Chromosome"/>
</dbReference>
<dbReference type="HOGENOM" id="CLU_3080621_0_0_4"/>
<dbReference type="STRING" id="204773.HEAR0647"/>
<protein>
    <submittedName>
        <fullName evidence="1">Uncharacterized protein</fullName>
    </submittedName>
</protein>